<organism evidence="8 9">
    <name type="scientific">Zhihengliuella alba</name>
    <dbReference type="NCBI Taxonomy" id="547018"/>
    <lineage>
        <taxon>Bacteria</taxon>
        <taxon>Bacillati</taxon>
        <taxon>Actinomycetota</taxon>
        <taxon>Actinomycetes</taxon>
        <taxon>Micrococcales</taxon>
        <taxon>Micrococcaceae</taxon>
        <taxon>Zhihengliuella</taxon>
    </lineage>
</organism>
<keyword evidence="4 6" id="KW-1133">Transmembrane helix</keyword>
<feature type="transmembrane region" description="Helical" evidence="6">
    <location>
        <begin position="77"/>
        <end position="98"/>
    </location>
</feature>
<dbReference type="PROSITE" id="PS50850">
    <property type="entry name" value="MFS"/>
    <property type="match status" value="1"/>
</dbReference>
<dbReference type="PANTHER" id="PTHR23513:SF6">
    <property type="entry name" value="MAJOR FACILITATOR SUPERFAMILY ASSOCIATED DOMAIN-CONTAINING PROTEIN"/>
    <property type="match status" value="1"/>
</dbReference>
<dbReference type="InterPro" id="IPR011701">
    <property type="entry name" value="MFS"/>
</dbReference>
<dbReference type="Gene3D" id="1.20.1250.20">
    <property type="entry name" value="MFS general substrate transporter like domains"/>
    <property type="match status" value="2"/>
</dbReference>
<comment type="subcellular location">
    <subcellularLocation>
        <location evidence="1">Cell membrane</location>
        <topology evidence="1">Multi-pass membrane protein</topology>
    </subcellularLocation>
</comment>
<gene>
    <name evidence="8" type="ORF">GCM10022377_22320</name>
</gene>
<evidence type="ECO:0000313" key="9">
    <source>
        <dbReference type="Proteomes" id="UP001501536"/>
    </source>
</evidence>
<feature type="domain" description="Major facilitator superfamily (MFS) profile" evidence="7">
    <location>
        <begin position="230"/>
        <end position="410"/>
    </location>
</feature>
<evidence type="ECO:0000256" key="4">
    <source>
        <dbReference type="ARBA" id="ARBA00022989"/>
    </source>
</evidence>
<proteinExistence type="predicted"/>
<evidence type="ECO:0000313" key="8">
    <source>
        <dbReference type="EMBL" id="GAA3708019.1"/>
    </source>
</evidence>
<reference evidence="9" key="1">
    <citation type="journal article" date="2019" name="Int. J. Syst. Evol. Microbiol.">
        <title>The Global Catalogue of Microorganisms (GCM) 10K type strain sequencing project: providing services to taxonomists for standard genome sequencing and annotation.</title>
        <authorList>
            <consortium name="The Broad Institute Genomics Platform"/>
            <consortium name="The Broad Institute Genome Sequencing Center for Infectious Disease"/>
            <person name="Wu L."/>
            <person name="Ma J."/>
        </authorList>
    </citation>
    <scope>NUCLEOTIDE SEQUENCE [LARGE SCALE GENOMIC DNA]</scope>
    <source>
        <strain evidence="9">JCM 16961</strain>
    </source>
</reference>
<dbReference type="PANTHER" id="PTHR23513">
    <property type="entry name" value="INTEGRAL MEMBRANE EFFLUX PROTEIN-RELATED"/>
    <property type="match status" value="1"/>
</dbReference>
<feature type="transmembrane region" description="Helical" evidence="6">
    <location>
        <begin position="361"/>
        <end position="382"/>
    </location>
</feature>
<keyword evidence="9" id="KW-1185">Reference proteome</keyword>
<comment type="caution">
    <text evidence="8">The sequence shown here is derived from an EMBL/GenBank/DDBJ whole genome shotgun (WGS) entry which is preliminary data.</text>
</comment>
<keyword evidence="5 6" id="KW-0472">Membrane</keyword>
<keyword evidence="3 6" id="KW-0812">Transmembrane</keyword>
<feature type="transmembrane region" description="Helical" evidence="6">
    <location>
        <begin position="231"/>
        <end position="251"/>
    </location>
</feature>
<feature type="transmembrane region" description="Helical" evidence="6">
    <location>
        <begin position="104"/>
        <end position="121"/>
    </location>
</feature>
<feature type="transmembrane region" description="Helical" evidence="6">
    <location>
        <begin position="301"/>
        <end position="318"/>
    </location>
</feature>
<evidence type="ECO:0000256" key="2">
    <source>
        <dbReference type="ARBA" id="ARBA00022475"/>
    </source>
</evidence>
<sequence>MDGIGMPGTGLRRRLLLSNGADIAGRSLADYVIDVVAVTTLGATALQMGILNLLQTLPMMLLAVPIGVLIDRRPTIGPLVGSQFLRAVLVGGLVAVTAAGQLSLAWVAGFVLLSGLLATLAETGQAKAVSRIAGAGASGRTYGVLQATDSAAGIVVPAAAGILLMEAGAPTMLAGSAALAVLGGFSLLSRSWPAAPSIPEDPGRRSLRAEAVSFLHEAGDGWVLVWGSRRLRYLTVASFLLGAGLAAYSAVESIYVLRDLAVAVGHFGLMVSSGAAGGLIGSVVSGGFVRRFGRVRLTRMTFILTMLSALLLFVPLIAPEIAVPILAAQFFFWGVFVVANNVQVAALVMQTVPEDAIGRVIATRRTVTMVSILVGSLLGGSLGGAVGTVWVLVLFLGLLIGAAVFSFRVD</sequence>
<dbReference type="InterPro" id="IPR020846">
    <property type="entry name" value="MFS_dom"/>
</dbReference>
<protein>
    <submittedName>
        <fullName evidence="8">MFS transporter</fullName>
    </submittedName>
</protein>
<feature type="transmembrane region" description="Helical" evidence="6">
    <location>
        <begin position="330"/>
        <end position="349"/>
    </location>
</feature>
<evidence type="ECO:0000259" key="7">
    <source>
        <dbReference type="PROSITE" id="PS50850"/>
    </source>
</evidence>
<accession>A0ABP7DNH8</accession>
<evidence type="ECO:0000256" key="3">
    <source>
        <dbReference type="ARBA" id="ARBA00022692"/>
    </source>
</evidence>
<evidence type="ECO:0000256" key="1">
    <source>
        <dbReference type="ARBA" id="ARBA00004651"/>
    </source>
</evidence>
<keyword evidence="2" id="KW-1003">Cell membrane</keyword>
<dbReference type="InterPro" id="IPR036259">
    <property type="entry name" value="MFS_trans_sf"/>
</dbReference>
<dbReference type="SUPFAM" id="SSF103473">
    <property type="entry name" value="MFS general substrate transporter"/>
    <property type="match status" value="1"/>
</dbReference>
<feature type="transmembrane region" description="Helical" evidence="6">
    <location>
        <begin position="142"/>
        <end position="165"/>
    </location>
</feature>
<feature type="transmembrane region" description="Helical" evidence="6">
    <location>
        <begin position="263"/>
        <end position="289"/>
    </location>
</feature>
<feature type="transmembrane region" description="Helical" evidence="6">
    <location>
        <begin position="171"/>
        <end position="188"/>
    </location>
</feature>
<dbReference type="Pfam" id="PF07690">
    <property type="entry name" value="MFS_1"/>
    <property type="match status" value="1"/>
</dbReference>
<evidence type="ECO:0000256" key="5">
    <source>
        <dbReference type="ARBA" id="ARBA00023136"/>
    </source>
</evidence>
<name>A0ABP7DNH8_9MICC</name>
<feature type="transmembrane region" description="Helical" evidence="6">
    <location>
        <begin position="50"/>
        <end position="70"/>
    </location>
</feature>
<evidence type="ECO:0000256" key="6">
    <source>
        <dbReference type="SAM" id="Phobius"/>
    </source>
</evidence>
<dbReference type="Proteomes" id="UP001501536">
    <property type="component" value="Unassembled WGS sequence"/>
</dbReference>
<dbReference type="EMBL" id="BAABCJ010000005">
    <property type="protein sequence ID" value="GAA3708019.1"/>
    <property type="molecule type" value="Genomic_DNA"/>
</dbReference>
<dbReference type="RefSeq" id="WP_344884413.1">
    <property type="nucleotide sequence ID" value="NZ_BAABCJ010000005.1"/>
</dbReference>